<dbReference type="InterPro" id="IPR010033">
    <property type="entry name" value="HAD_SF_ppase_IIIC"/>
</dbReference>
<dbReference type="Proteomes" id="UP000177987">
    <property type="component" value="Unassembled WGS sequence"/>
</dbReference>
<dbReference type="EMBL" id="MHUW01000019">
    <property type="protein sequence ID" value="OHA83286.1"/>
    <property type="molecule type" value="Genomic_DNA"/>
</dbReference>
<dbReference type="PANTHER" id="PTHR43434">
    <property type="entry name" value="PHOSPHOGLYCOLATE PHOSPHATASE"/>
    <property type="match status" value="1"/>
</dbReference>
<dbReference type="SUPFAM" id="SSF56784">
    <property type="entry name" value="HAD-like"/>
    <property type="match status" value="1"/>
</dbReference>
<dbReference type="InterPro" id="IPR023214">
    <property type="entry name" value="HAD_sf"/>
</dbReference>
<proteinExistence type="predicted"/>
<dbReference type="Gene3D" id="3.40.50.1000">
    <property type="entry name" value="HAD superfamily/HAD-like"/>
    <property type="match status" value="1"/>
</dbReference>
<sequence length="178" mass="20448">MKKKIIFLDGDGTLWYPKATKRTQKPHWIYNDPLTKDNYLEHLELTPRIKETLEILSDKGVYLVVISANPYAEEIAVREIKERLEYFGLVNLFHSYRSSLGSDPQGKAGIMLEIIKTLNLSKEDALMVGDSYHYDYLAAKDVGIDSFFIENEVSKIPEIMPHDLQSIKEVSDLLNIVE</sequence>
<dbReference type="InterPro" id="IPR050155">
    <property type="entry name" value="HAD-like_hydrolase_sf"/>
</dbReference>
<dbReference type="AlphaFoldDB" id="A0A1G2SE12"/>
<comment type="caution">
    <text evidence="1">The sequence shown here is derived from an EMBL/GenBank/DDBJ whole genome shotgun (WGS) entry which is preliminary data.</text>
</comment>
<evidence type="ECO:0000313" key="2">
    <source>
        <dbReference type="Proteomes" id="UP000177987"/>
    </source>
</evidence>
<dbReference type="GO" id="GO:0008967">
    <property type="term" value="F:phosphoglycolate phosphatase activity"/>
    <property type="evidence" value="ECO:0007669"/>
    <property type="project" value="TreeGrafter"/>
</dbReference>
<organism evidence="1 2">
    <name type="scientific">Candidatus Yonathbacteria bacterium RIFCSPLOWO2_01_FULL_47_33b</name>
    <dbReference type="NCBI Taxonomy" id="1802727"/>
    <lineage>
        <taxon>Bacteria</taxon>
        <taxon>Candidatus Yonathiibacteriota</taxon>
    </lineage>
</organism>
<reference evidence="1 2" key="1">
    <citation type="journal article" date="2016" name="Nat. Commun.">
        <title>Thousands of microbial genomes shed light on interconnected biogeochemical processes in an aquifer system.</title>
        <authorList>
            <person name="Anantharaman K."/>
            <person name="Brown C.T."/>
            <person name="Hug L.A."/>
            <person name="Sharon I."/>
            <person name="Castelle C.J."/>
            <person name="Probst A.J."/>
            <person name="Thomas B.C."/>
            <person name="Singh A."/>
            <person name="Wilkins M.J."/>
            <person name="Karaoz U."/>
            <person name="Brodie E.L."/>
            <person name="Williams K.H."/>
            <person name="Hubbard S.S."/>
            <person name="Banfield J.F."/>
        </authorList>
    </citation>
    <scope>NUCLEOTIDE SEQUENCE [LARGE SCALE GENOMIC DNA]</scope>
</reference>
<accession>A0A1G2SE12</accession>
<name>A0A1G2SE12_9BACT</name>
<dbReference type="InterPro" id="IPR036412">
    <property type="entry name" value="HAD-like_sf"/>
</dbReference>
<gene>
    <name evidence="1" type="ORF">A2937_04000</name>
</gene>
<protein>
    <recommendedName>
        <fullName evidence="3">HAD family hydrolase</fullName>
    </recommendedName>
</protein>
<dbReference type="GO" id="GO:0005829">
    <property type="term" value="C:cytosol"/>
    <property type="evidence" value="ECO:0007669"/>
    <property type="project" value="TreeGrafter"/>
</dbReference>
<dbReference type="PANTHER" id="PTHR43434:SF1">
    <property type="entry name" value="PHOSPHOGLYCOLATE PHOSPHATASE"/>
    <property type="match status" value="1"/>
</dbReference>
<evidence type="ECO:0008006" key="3">
    <source>
        <dbReference type="Google" id="ProtNLM"/>
    </source>
</evidence>
<evidence type="ECO:0000313" key="1">
    <source>
        <dbReference type="EMBL" id="OHA83286.1"/>
    </source>
</evidence>
<dbReference type="GO" id="GO:0006281">
    <property type="term" value="P:DNA repair"/>
    <property type="evidence" value="ECO:0007669"/>
    <property type="project" value="TreeGrafter"/>
</dbReference>
<dbReference type="STRING" id="1802727.A2937_04000"/>
<dbReference type="Pfam" id="PF00702">
    <property type="entry name" value="Hydrolase"/>
    <property type="match status" value="1"/>
</dbReference>
<dbReference type="NCBIfam" id="TIGR01681">
    <property type="entry name" value="HAD-SF-IIIC"/>
    <property type="match status" value="1"/>
</dbReference>